<dbReference type="InterPro" id="IPR000433">
    <property type="entry name" value="Znf_ZZ"/>
</dbReference>
<evidence type="ECO:0000256" key="1">
    <source>
        <dbReference type="ARBA" id="ARBA00022723"/>
    </source>
</evidence>
<dbReference type="Gene3D" id="3.30.60.90">
    <property type="match status" value="2"/>
</dbReference>
<dbReference type="PROSITE" id="PS01357">
    <property type="entry name" value="ZF_ZZ_1"/>
    <property type="match status" value="1"/>
</dbReference>
<dbReference type="Proteomes" id="UP000663828">
    <property type="component" value="Unassembled WGS sequence"/>
</dbReference>
<comment type="caution">
    <text evidence="6">The sequence shown here is derived from an EMBL/GenBank/DDBJ whole genome shotgun (WGS) entry which is preliminary data.</text>
</comment>
<dbReference type="GO" id="GO:0008270">
    <property type="term" value="F:zinc ion binding"/>
    <property type="evidence" value="ECO:0007669"/>
    <property type="project" value="UniProtKB-KW"/>
</dbReference>
<dbReference type="GO" id="GO:0007032">
    <property type="term" value="P:endosome organization"/>
    <property type="evidence" value="ECO:0007669"/>
    <property type="project" value="TreeGrafter"/>
</dbReference>
<keyword evidence="2 4" id="KW-0863">Zinc-finger</keyword>
<dbReference type="SMART" id="SM00291">
    <property type="entry name" value="ZnF_ZZ"/>
    <property type="match status" value="2"/>
</dbReference>
<name>A0A813SLP0_ADIRI</name>
<dbReference type="GO" id="GO:0070530">
    <property type="term" value="F:K63-linked polyubiquitin modification-dependent protein binding"/>
    <property type="evidence" value="ECO:0007669"/>
    <property type="project" value="TreeGrafter"/>
</dbReference>
<feature type="domain" description="ZZ-type" evidence="5">
    <location>
        <begin position="84"/>
        <end position="142"/>
    </location>
</feature>
<dbReference type="SUPFAM" id="SSF57850">
    <property type="entry name" value="RING/U-box"/>
    <property type="match status" value="2"/>
</dbReference>
<evidence type="ECO:0000256" key="2">
    <source>
        <dbReference type="ARBA" id="ARBA00022771"/>
    </source>
</evidence>
<dbReference type="GO" id="GO:0005080">
    <property type="term" value="F:protein kinase C binding"/>
    <property type="evidence" value="ECO:0007669"/>
    <property type="project" value="TreeGrafter"/>
</dbReference>
<keyword evidence="1" id="KW-0479">Metal-binding</keyword>
<dbReference type="OrthoDB" id="441278at2759"/>
<evidence type="ECO:0000256" key="4">
    <source>
        <dbReference type="PROSITE-ProRule" id="PRU00228"/>
    </source>
</evidence>
<dbReference type="GO" id="GO:0000423">
    <property type="term" value="P:mitophagy"/>
    <property type="evidence" value="ECO:0007669"/>
    <property type="project" value="TreeGrafter"/>
</dbReference>
<dbReference type="AlphaFoldDB" id="A0A813SLP0"/>
<dbReference type="GO" id="GO:0035973">
    <property type="term" value="P:aggrephagy"/>
    <property type="evidence" value="ECO:0007669"/>
    <property type="project" value="TreeGrafter"/>
</dbReference>
<dbReference type="Proteomes" id="UP000663852">
    <property type="component" value="Unassembled WGS sequence"/>
</dbReference>
<dbReference type="GO" id="GO:0016235">
    <property type="term" value="C:aggresome"/>
    <property type="evidence" value="ECO:0007669"/>
    <property type="project" value="TreeGrafter"/>
</dbReference>
<accession>A0A813SLP0</accession>
<gene>
    <name evidence="6" type="ORF">EDS130_LOCUS4746</name>
    <name evidence="7" type="ORF">XAT740_LOCUS31230</name>
</gene>
<evidence type="ECO:0000256" key="3">
    <source>
        <dbReference type="ARBA" id="ARBA00022833"/>
    </source>
</evidence>
<dbReference type="PROSITE" id="PS50135">
    <property type="entry name" value="ZF_ZZ_2"/>
    <property type="match status" value="1"/>
</dbReference>
<evidence type="ECO:0000259" key="5">
    <source>
        <dbReference type="PROSITE" id="PS50135"/>
    </source>
</evidence>
<evidence type="ECO:0000313" key="7">
    <source>
        <dbReference type="EMBL" id="CAF1346208.1"/>
    </source>
</evidence>
<evidence type="ECO:0000313" key="9">
    <source>
        <dbReference type="Proteomes" id="UP000663852"/>
    </source>
</evidence>
<evidence type="ECO:0000313" key="6">
    <source>
        <dbReference type="EMBL" id="CAF0798916.1"/>
    </source>
</evidence>
<organism evidence="6 9">
    <name type="scientific">Adineta ricciae</name>
    <name type="common">Rotifer</name>
    <dbReference type="NCBI Taxonomy" id="249248"/>
    <lineage>
        <taxon>Eukaryota</taxon>
        <taxon>Metazoa</taxon>
        <taxon>Spiralia</taxon>
        <taxon>Gnathifera</taxon>
        <taxon>Rotifera</taxon>
        <taxon>Eurotatoria</taxon>
        <taxon>Bdelloidea</taxon>
        <taxon>Adinetida</taxon>
        <taxon>Adinetidae</taxon>
        <taxon>Adineta</taxon>
    </lineage>
</organism>
<dbReference type="InterPro" id="IPR043145">
    <property type="entry name" value="Znf_ZZ_sf"/>
</dbReference>
<protein>
    <recommendedName>
        <fullName evidence="5">ZZ-type domain-containing protein</fullName>
    </recommendedName>
</protein>
<dbReference type="PANTHER" id="PTHR15090">
    <property type="entry name" value="SEQUESTOSOME 1-RELATED"/>
    <property type="match status" value="1"/>
</dbReference>
<dbReference type="EMBL" id="CAJNOJ010000012">
    <property type="protein sequence ID" value="CAF0798916.1"/>
    <property type="molecule type" value="Genomic_DNA"/>
</dbReference>
<reference evidence="6" key="1">
    <citation type="submission" date="2021-02" db="EMBL/GenBank/DDBJ databases">
        <authorList>
            <person name="Nowell W R."/>
        </authorList>
    </citation>
    <scope>NUCLEOTIDE SEQUENCE</scope>
</reference>
<sequence length="206" mass="23477">MSFAGSNQSSNQKDNQRNVPVMTLMLDMSSGRNNFSYLQGNRIDPFTSRRQHSSTEQANIIQQQTQNAIQMTANIFNNIGQKVHTNITCDGCNITPIVGDRYKCFFCPNIDFCQSCKTANKTMHDANHSANHPLLYIQDSNEYPKSIYVLNRSDLRHKDIQCNGCMTNPIIGIRYQCSCGMNLCEKCEFIGLHDQTHHRMKITMPN</sequence>
<dbReference type="InterPro" id="IPR052260">
    <property type="entry name" value="Autophagy_Rcpt_SigReg"/>
</dbReference>
<keyword evidence="8" id="KW-1185">Reference proteome</keyword>
<evidence type="ECO:0000313" key="8">
    <source>
        <dbReference type="Proteomes" id="UP000663828"/>
    </source>
</evidence>
<dbReference type="PANTHER" id="PTHR15090:SF0">
    <property type="entry name" value="SEQUESTOSOME-1"/>
    <property type="match status" value="1"/>
</dbReference>
<proteinExistence type="predicted"/>
<dbReference type="Pfam" id="PF00569">
    <property type="entry name" value="ZZ"/>
    <property type="match status" value="2"/>
</dbReference>
<dbReference type="EMBL" id="CAJNOR010002832">
    <property type="protein sequence ID" value="CAF1346208.1"/>
    <property type="molecule type" value="Genomic_DNA"/>
</dbReference>
<keyword evidence="3" id="KW-0862">Zinc</keyword>
<dbReference type="GO" id="GO:0044753">
    <property type="term" value="C:amphisome"/>
    <property type="evidence" value="ECO:0007669"/>
    <property type="project" value="TreeGrafter"/>
</dbReference>